<dbReference type="InterPro" id="IPR002711">
    <property type="entry name" value="HNH"/>
</dbReference>
<accession>L8JPS5</accession>
<dbReference type="InterPro" id="IPR003615">
    <property type="entry name" value="HNH_nuc"/>
</dbReference>
<dbReference type="CDD" id="cd00085">
    <property type="entry name" value="HNHc"/>
    <property type="match status" value="1"/>
</dbReference>
<sequence>MNGGTVEQQATYNSFDNALNDIGLLGTSNDNRPAAYLNYILFDEHMQFYQHGHVQIGTAANGAHEKLMLQDIVAEKAGFVYVYISSESAATYWVYFDDMKVTLNESPVVQEDDYYPFGLTFNSYQRVTAKENRFLYNGFELQKSLDWGVYDYQARYYNPEIGRFLNVDPAADLMRRHSPYNYAFDNPIRFIDPDGMVPNDNVTDPKPKKVEDLNVAEKVALVYFILMDKLGAALNESEGNEGSSFGENLQRSSEFITETTLEVQGAREMTNASLSSKSSKNTKTVAKVVNTVDDKVDDAGKVYSKSQGTFGGERAGKKFTSSGRTEISKENVSKYGVEKCENCNVELVPGTQSQKGVSPVSNERRYDHIYPMSKGGDGAASNGQLLCMPCNAKKSDNLPVVKPLREQLLPRN</sequence>
<dbReference type="InterPro" id="IPR050708">
    <property type="entry name" value="T6SS_VgrG/RHS"/>
</dbReference>
<dbReference type="GO" id="GO:0004519">
    <property type="term" value="F:endonuclease activity"/>
    <property type="evidence" value="ECO:0007669"/>
    <property type="project" value="InterPro"/>
</dbReference>
<dbReference type="Proteomes" id="UP000011135">
    <property type="component" value="Unassembled WGS sequence"/>
</dbReference>
<dbReference type="EMBL" id="AMZN01000048">
    <property type="protein sequence ID" value="ELR70825.1"/>
    <property type="molecule type" value="Genomic_DNA"/>
</dbReference>
<keyword evidence="3" id="KW-1185">Reference proteome</keyword>
<dbReference type="InterPro" id="IPR022385">
    <property type="entry name" value="Rhs_assc_core"/>
</dbReference>
<dbReference type="GO" id="GO:0003676">
    <property type="term" value="F:nucleic acid binding"/>
    <property type="evidence" value="ECO:0007669"/>
    <property type="project" value="InterPro"/>
</dbReference>
<evidence type="ECO:0000313" key="2">
    <source>
        <dbReference type="EMBL" id="ELR70825.1"/>
    </source>
</evidence>
<dbReference type="Gene3D" id="2.180.10.10">
    <property type="entry name" value="RHS repeat-associated core"/>
    <property type="match status" value="1"/>
</dbReference>
<dbReference type="PATRIC" id="fig|1237149.3.peg.3021"/>
<organism evidence="2 3">
    <name type="scientific">Fulvivirga imtechensis AK7</name>
    <dbReference type="NCBI Taxonomy" id="1237149"/>
    <lineage>
        <taxon>Bacteria</taxon>
        <taxon>Pseudomonadati</taxon>
        <taxon>Bacteroidota</taxon>
        <taxon>Cytophagia</taxon>
        <taxon>Cytophagales</taxon>
        <taxon>Fulvivirgaceae</taxon>
        <taxon>Fulvivirga</taxon>
    </lineage>
</organism>
<dbReference type="PANTHER" id="PTHR32305:SF15">
    <property type="entry name" value="PROTEIN RHSA-RELATED"/>
    <property type="match status" value="1"/>
</dbReference>
<name>L8JPS5_9BACT</name>
<evidence type="ECO:0000313" key="3">
    <source>
        <dbReference type="Proteomes" id="UP000011135"/>
    </source>
</evidence>
<protein>
    <recommendedName>
        <fullName evidence="1">HNH domain-containing protein</fullName>
    </recommendedName>
</protein>
<dbReference type="AlphaFoldDB" id="L8JPS5"/>
<dbReference type="PANTHER" id="PTHR32305">
    <property type="match status" value="1"/>
</dbReference>
<gene>
    <name evidence="2" type="ORF">C900_03260</name>
</gene>
<feature type="domain" description="HNH" evidence="1">
    <location>
        <begin position="364"/>
        <end position="396"/>
    </location>
</feature>
<dbReference type="STRING" id="1237149.C900_03260"/>
<comment type="caution">
    <text evidence="2">The sequence shown here is derived from an EMBL/GenBank/DDBJ whole genome shotgun (WGS) entry which is preliminary data.</text>
</comment>
<dbReference type="Pfam" id="PF01844">
    <property type="entry name" value="HNH"/>
    <property type="match status" value="1"/>
</dbReference>
<dbReference type="NCBIfam" id="TIGR03696">
    <property type="entry name" value="Rhs_assc_core"/>
    <property type="match status" value="1"/>
</dbReference>
<dbReference type="GO" id="GO:0008270">
    <property type="term" value="F:zinc ion binding"/>
    <property type="evidence" value="ECO:0007669"/>
    <property type="project" value="InterPro"/>
</dbReference>
<proteinExistence type="predicted"/>
<evidence type="ECO:0000259" key="1">
    <source>
        <dbReference type="Pfam" id="PF01844"/>
    </source>
</evidence>
<dbReference type="Gene3D" id="1.10.30.50">
    <property type="match status" value="1"/>
</dbReference>
<dbReference type="eggNOG" id="COG3209">
    <property type="taxonomic scope" value="Bacteria"/>
</dbReference>
<reference evidence="2 3" key="1">
    <citation type="submission" date="2012-12" db="EMBL/GenBank/DDBJ databases">
        <title>Genome assembly of Fulvivirga imtechensis AK7.</title>
        <authorList>
            <person name="Nupur N."/>
            <person name="Khatri I."/>
            <person name="Kumar R."/>
            <person name="Subramanian S."/>
            <person name="Pinnaka A."/>
        </authorList>
    </citation>
    <scope>NUCLEOTIDE SEQUENCE [LARGE SCALE GENOMIC DNA]</scope>
    <source>
        <strain evidence="2 3">AK7</strain>
    </source>
</reference>